<dbReference type="EMBL" id="HACA01011581">
    <property type="protein sequence ID" value="CDW28942.1"/>
    <property type="molecule type" value="Transcribed_RNA"/>
</dbReference>
<protein>
    <submittedName>
        <fullName evidence="1">Uncharacterized protein</fullName>
    </submittedName>
</protein>
<evidence type="ECO:0000313" key="1">
    <source>
        <dbReference type="EMBL" id="CDW28942.1"/>
    </source>
</evidence>
<name>A0A0K2TTG5_LEPSM</name>
<organism evidence="1">
    <name type="scientific">Lepeophtheirus salmonis</name>
    <name type="common">Salmon louse</name>
    <name type="synonym">Caligus salmonis</name>
    <dbReference type="NCBI Taxonomy" id="72036"/>
    <lineage>
        <taxon>Eukaryota</taxon>
        <taxon>Metazoa</taxon>
        <taxon>Ecdysozoa</taxon>
        <taxon>Arthropoda</taxon>
        <taxon>Crustacea</taxon>
        <taxon>Multicrustacea</taxon>
        <taxon>Hexanauplia</taxon>
        <taxon>Copepoda</taxon>
        <taxon>Siphonostomatoida</taxon>
        <taxon>Caligidae</taxon>
        <taxon>Lepeophtheirus</taxon>
    </lineage>
</organism>
<reference evidence="1" key="1">
    <citation type="submission" date="2014-05" db="EMBL/GenBank/DDBJ databases">
        <authorList>
            <person name="Chronopoulou M."/>
        </authorList>
    </citation>
    <scope>NUCLEOTIDE SEQUENCE</scope>
    <source>
        <tissue evidence="1">Whole organism</tissue>
    </source>
</reference>
<sequence>MSLMELYCCFKEDNPKVVIGKSKFAELRPPHICLSSDTPKNVCLCRYHENTSLVLECVQRHVPRIVLKSSTEFVSSVVYSTDYPLCMLNTCEECRNTRFFQTSIVDHIPGEEKQLKTTWYTWGTSGECS</sequence>
<proteinExistence type="predicted"/>
<accession>A0A0K2TTG5</accession>
<dbReference type="AlphaFoldDB" id="A0A0K2TTG5"/>